<comment type="pathway">
    <text evidence="1">Cofactor biosynthesis; (R)-pantothenate biosynthesis; (R)-pantothenate from (R)-pantoate and beta-alanine: step 1/1.</text>
</comment>
<keyword evidence="6" id="KW-0566">Pantothenate biosynthesis</keyword>
<dbReference type="PANTHER" id="PTHR21299">
    <property type="entry name" value="CYTIDYLATE KINASE/PANTOATE-BETA-ALANINE LIGASE"/>
    <property type="match status" value="1"/>
</dbReference>
<dbReference type="InterPro" id="IPR003721">
    <property type="entry name" value="Pantoate_ligase"/>
</dbReference>
<accession>A0A1G4JRZ5</accession>
<dbReference type="FunFam" id="3.40.50.620:FF:000013">
    <property type="entry name" value="Pantothenate synthetase"/>
    <property type="match status" value="1"/>
</dbReference>
<dbReference type="InterPro" id="IPR014729">
    <property type="entry name" value="Rossmann-like_a/b/a_fold"/>
</dbReference>
<dbReference type="EC" id="6.3.2.1" evidence="3"/>
<dbReference type="Gene3D" id="3.30.1300.10">
    <property type="entry name" value="Pantoate-beta-alanine ligase, C-terminal domain"/>
    <property type="match status" value="1"/>
</dbReference>
<proteinExistence type="inferred from homology"/>
<dbReference type="HAMAP" id="MF_00158">
    <property type="entry name" value="PanC"/>
    <property type="match status" value="1"/>
</dbReference>
<dbReference type="GO" id="GO:0015940">
    <property type="term" value="P:pantothenate biosynthetic process"/>
    <property type="evidence" value="ECO:0007669"/>
    <property type="project" value="UniProtKB-UniPathway"/>
</dbReference>
<comment type="similarity">
    <text evidence="2">Belongs to the pantothenate synthetase family.</text>
</comment>
<keyword evidence="5" id="KW-0436">Ligase</keyword>
<dbReference type="Pfam" id="PF02569">
    <property type="entry name" value="Pantoate_ligase"/>
    <property type="match status" value="1"/>
</dbReference>
<evidence type="ECO:0000313" key="13">
    <source>
        <dbReference type="Proteomes" id="UP000191144"/>
    </source>
</evidence>
<evidence type="ECO:0000256" key="5">
    <source>
        <dbReference type="ARBA" id="ARBA00022598"/>
    </source>
</evidence>
<comment type="catalytic activity">
    <reaction evidence="11">
        <text>(R)-pantoate + beta-alanine + ATP = (R)-pantothenate + AMP + diphosphate + H(+)</text>
        <dbReference type="Rhea" id="RHEA:10912"/>
        <dbReference type="ChEBI" id="CHEBI:15378"/>
        <dbReference type="ChEBI" id="CHEBI:15980"/>
        <dbReference type="ChEBI" id="CHEBI:29032"/>
        <dbReference type="ChEBI" id="CHEBI:30616"/>
        <dbReference type="ChEBI" id="CHEBI:33019"/>
        <dbReference type="ChEBI" id="CHEBI:57966"/>
        <dbReference type="ChEBI" id="CHEBI:456215"/>
        <dbReference type="EC" id="6.3.2.1"/>
    </reaction>
</comment>
<evidence type="ECO:0000256" key="11">
    <source>
        <dbReference type="ARBA" id="ARBA00048258"/>
    </source>
</evidence>
<evidence type="ECO:0000256" key="8">
    <source>
        <dbReference type="ARBA" id="ARBA00022840"/>
    </source>
</evidence>
<dbReference type="OrthoDB" id="2020436at2759"/>
<dbReference type="SUPFAM" id="SSF52374">
    <property type="entry name" value="Nucleotidylyl transferase"/>
    <property type="match status" value="1"/>
</dbReference>
<dbReference type="AlphaFoldDB" id="A0A1G4JRZ5"/>
<protein>
    <recommendedName>
        <fullName evidence="4">Pantoate--beta-alanine ligase</fullName>
        <ecNumber evidence="3">6.3.2.1</ecNumber>
    </recommendedName>
    <alternativeName>
        <fullName evidence="10">Pantoate-activating enzyme</fullName>
    </alternativeName>
    <alternativeName>
        <fullName evidence="9">Pantothenate synthetase</fullName>
    </alternativeName>
</protein>
<dbReference type="InterPro" id="IPR004821">
    <property type="entry name" value="Cyt_trans-like"/>
</dbReference>
<dbReference type="NCBIfam" id="TIGR00125">
    <property type="entry name" value="cyt_tran_rel"/>
    <property type="match status" value="1"/>
</dbReference>
<dbReference type="InterPro" id="IPR042176">
    <property type="entry name" value="Pantoate_ligase_C"/>
</dbReference>
<dbReference type="GO" id="GO:0004592">
    <property type="term" value="F:pantoate-beta-alanine ligase activity"/>
    <property type="evidence" value="ECO:0007669"/>
    <property type="project" value="UniProtKB-EC"/>
</dbReference>
<dbReference type="CDD" id="cd00560">
    <property type="entry name" value="PanC"/>
    <property type="match status" value="1"/>
</dbReference>
<keyword evidence="7" id="KW-0547">Nucleotide-binding</keyword>
<dbReference type="PANTHER" id="PTHR21299:SF1">
    <property type="entry name" value="PANTOATE--BETA-ALANINE LIGASE"/>
    <property type="match status" value="1"/>
</dbReference>
<dbReference type="UniPathway" id="UPA00028">
    <property type="reaction ID" value="UER00005"/>
</dbReference>
<evidence type="ECO:0000256" key="4">
    <source>
        <dbReference type="ARBA" id="ARBA00015647"/>
    </source>
</evidence>
<sequence length="310" mass="34657">MRVLKTVKQVVEWRISNINTRTQSSGFVPTMGCLHEGHVSLIRASKNENEFTIVSIFVNPSQFAPSEDLDKYPRTLQNDLELLEAEGVDVCFLPSAQEIYPQGIPLDVKEQRGPFVSVLGVSEQLEGRTRPNFFRGVATVVTKLLNVVLPTHAYFGQKDFQQFTVLKVMTEELFMNTKIKMMPIVRGSKGLALSSRNRYLCAESRDISKAIYQGLTAAASVIQTLEPGAQTSRSELLGKIHAVWAPHVTAGDFTVDYVSVAHFRSLEELEYVSRTNDVVISCAVYVQDREDKTTKVRLIDNVVLTDERGA</sequence>
<dbReference type="Gene3D" id="3.40.50.620">
    <property type="entry name" value="HUPs"/>
    <property type="match status" value="1"/>
</dbReference>
<evidence type="ECO:0000256" key="2">
    <source>
        <dbReference type="ARBA" id="ARBA00009256"/>
    </source>
</evidence>
<organism evidence="12 13">
    <name type="scientific">Lachancea meyersii CBS 8951</name>
    <dbReference type="NCBI Taxonomy" id="1266667"/>
    <lineage>
        <taxon>Eukaryota</taxon>
        <taxon>Fungi</taxon>
        <taxon>Dikarya</taxon>
        <taxon>Ascomycota</taxon>
        <taxon>Saccharomycotina</taxon>
        <taxon>Saccharomycetes</taxon>
        <taxon>Saccharomycetales</taxon>
        <taxon>Saccharomycetaceae</taxon>
        <taxon>Lachancea</taxon>
    </lineage>
</organism>
<evidence type="ECO:0000256" key="1">
    <source>
        <dbReference type="ARBA" id="ARBA00004990"/>
    </source>
</evidence>
<dbReference type="Proteomes" id="UP000191144">
    <property type="component" value="Chromosome F"/>
</dbReference>
<evidence type="ECO:0000256" key="7">
    <source>
        <dbReference type="ARBA" id="ARBA00022741"/>
    </source>
</evidence>
<evidence type="ECO:0000256" key="6">
    <source>
        <dbReference type="ARBA" id="ARBA00022655"/>
    </source>
</evidence>
<gene>
    <name evidence="12" type="ORF">LAME_0F03862G</name>
</gene>
<evidence type="ECO:0000313" key="12">
    <source>
        <dbReference type="EMBL" id="SCU93457.1"/>
    </source>
</evidence>
<evidence type="ECO:0000256" key="10">
    <source>
        <dbReference type="ARBA" id="ARBA00032806"/>
    </source>
</evidence>
<reference evidence="13" key="1">
    <citation type="submission" date="2016-03" db="EMBL/GenBank/DDBJ databases">
        <authorList>
            <person name="Devillers Hugo."/>
        </authorList>
    </citation>
    <scope>NUCLEOTIDE SEQUENCE [LARGE SCALE GENOMIC DNA]</scope>
</reference>
<evidence type="ECO:0000256" key="3">
    <source>
        <dbReference type="ARBA" id="ARBA00012219"/>
    </source>
</evidence>
<name>A0A1G4JRZ5_9SACH</name>
<evidence type="ECO:0000256" key="9">
    <source>
        <dbReference type="ARBA" id="ARBA00029902"/>
    </source>
</evidence>
<dbReference type="EMBL" id="LT598477">
    <property type="protein sequence ID" value="SCU93457.1"/>
    <property type="molecule type" value="Genomic_DNA"/>
</dbReference>
<dbReference type="NCBIfam" id="TIGR00018">
    <property type="entry name" value="panC"/>
    <property type="match status" value="1"/>
</dbReference>
<dbReference type="GO" id="GO:0005524">
    <property type="term" value="F:ATP binding"/>
    <property type="evidence" value="ECO:0007669"/>
    <property type="project" value="UniProtKB-KW"/>
</dbReference>
<keyword evidence="8" id="KW-0067">ATP-binding</keyword>
<keyword evidence="13" id="KW-1185">Reference proteome</keyword>